<keyword evidence="2" id="KW-0378">Hydrolase</keyword>
<dbReference type="Proteomes" id="UP001141950">
    <property type="component" value="Unassembled WGS sequence"/>
</dbReference>
<evidence type="ECO:0000313" key="5">
    <source>
        <dbReference type="EMBL" id="MCR2804503.1"/>
    </source>
</evidence>
<keyword evidence="1" id="KW-0547">Nucleotide-binding</keyword>
<feature type="domain" description="Carboxyltransferase" evidence="4">
    <location>
        <begin position="24"/>
        <end position="320"/>
    </location>
</feature>
<evidence type="ECO:0000259" key="4">
    <source>
        <dbReference type="SMART" id="SM00797"/>
    </source>
</evidence>
<protein>
    <submittedName>
        <fullName evidence="5">Biotin-dependent carboxyltransferase family protein</fullName>
    </submittedName>
</protein>
<dbReference type="RefSeq" id="WP_257445570.1">
    <property type="nucleotide sequence ID" value="NZ_JANIPJ010000007.1"/>
</dbReference>
<organism evidence="5 6">
    <name type="scientific">Paenibacillus soyae</name>
    <dbReference type="NCBI Taxonomy" id="2969249"/>
    <lineage>
        <taxon>Bacteria</taxon>
        <taxon>Bacillati</taxon>
        <taxon>Bacillota</taxon>
        <taxon>Bacilli</taxon>
        <taxon>Bacillales</taxon>
        <taxon>Paenibacillaceae</taxon>
        <taxon>Paenibacillus</taxon>
    </lineage>
</organism>
<keyword evidence="3" id="KW-0067">ATP-binding</keyword>
<name>A0A9X2SAF6_9BACL</name>
<dbReference type="Gene3D" id="2.40.100.10">
    <property type="entry name" value="Cyclophilin-like"/>
    <property type="match status" value="1"/>
</dbReference>
<evidence type="ECO:0000256" key="2">
    <source>
        <dbReference type="ARBA" id="ARBA00022801"/>
    </source>
</evidence>
<dbReference type="PANTHER" id="PTHR43309">
    <property type="entry name" value="5-OXOPROLINASE SUBUNIT C"/>
    <property type="match status" value="1"/>
</dbReference>
<dbReference type="InterPro" id="IPR003778">
    <property type="entry name" value="CT_A_B"/>
</dbReference>
<comment type="caution">
    <text evidence="5">The sequence shown here is derived from an EMBL/GenBank/DDBJ whole genome shotgun (WGS) entry which is preliminary data.</text>
</comment>
<gene>
    <name evidence="5" type="ORF">NQZ67_11505</name>
</gene>
<dbReference type="NCBIfam" id="TIGR00724">
    <property type="entry name" value="urea_amlyse_rel"/>
    <property type="match status" value="1"/>
</dbReference>
<reference evidence="5" key="1">
    <citation type="submission" date="2022-08" db="EMBL/GenBank/DDBJ databases">
        <title>The genomic sequence of strain Paenibacillus sp. SCIV0701.</title>
        <authorList>
            <person name="Zhao H."/>
        </authorList>
    </citation>
    <scope>NUCLEOTIDE SEQUENCE</scope>
    <source>
        <strain evidence="5">SCIV0701</strain>
    </source>
</reference>
<dbReference type="SMART" id="SM00797">
    <property type="entry name" value="AHS2"/>
    <property type="match status" value="1"/>
</dbReference>
<dbReference type="GO" id="GO:0016787">
    <property type="term" value="F:hydrolase activity"/>
    <property type="evidence" value="ECO:0007669"/>
    <property type="project" value="UniProtKB-KW"/>
</dbReference>
<dbReference type="GO" id="GO:0005524">
    <property type="term" value="F:ATP binding"/>
    <property type="evidence" value="ECO:0007669"/>
    <property type="project" value="UniProtKB-KW"/>
</dbReference>
<proteinExistence type="predicted"/>
<accession>A0A9X2SAF6</accession>
<dbReference type="EMBL" id="JANIPJ010000007">
    <property type="protein sequence ID" value="MCR2804503.1"/>
    <property type="molecule type" value="Genomic_DNA"/>
</dbReference>
<dbReference type="Pfam" id="PF02626">
    <property type="entry name" value="CT_A_B"/>
    <property type="match status" value="1"/>
</dbReference>
<sequence>MGIIVVKPGVLATIQDLGRYGYQNQGVVVGGSMDQTAARIANWLVGNDESEALLELTLAGTELRMEREAWIAIAGGDMEPITGQGEKVPQWRPVRVDAGTTIRFGRSVNGCRAYVALAGGIDGEMRLGSRSTYLRGGIGGYDGRALRAGDRIEARNEPAKFAVSRLAESQSGSLRFPLWHAGGFAVAHSDVAVIRWMPGAHYDWLSEEGQSAFGDGTFRIGRQSDRMGYRLEGEGRLGQHVRKGELLSEPVTIGTIQLPPDGNPIILMADRQTTGGYPRIGHVATVDLPVLAQLKPGDRLQLQRVTSMEAEKLLIEAEREMTMLGKAIELKLNG</sequence>
<dbReference type="InterPro" id="IPR052708">
    <property type="entry name" value="PxpC"/>
</dbReference>
<evidence type="ECO:0000256" key="3">
    <source>
        <dbReference type="ARBA" id="ARBA00022840"/>
    </source>
</evidence>
<dbReference type="InterPro" id="IPR029000">
    <property type="entry name" value="Cyclophilin-like_dom_sf"/>
</dbReference>
<evidence type="ECO:0000313" key="6">
    <source>
        <dbReference type="Proteomes" id="UP001141950"/>
    </source>
</evidence>
<dbReference type="AlphaFoldDB" id="A0A9X2SAF6"/>
<dbReference type="SUPFAM" id="SSF50891">
    <property type="entry name" value="Cyclophilin-like"/>
    <property type="match status" value="1"/>
</dbReference>
<keyword evidence="6" id="KW-1185">Reference proteome</keyword>
<evidence type="ECO:0000256" key="1">
    <source>
        <dbReference type="ARBA" id="ARBA00022741"/>
    </source>
</evidence>
<dbReference type="PANTHER" id="PTHR43309:SF5">
    <property type="entry name" value="5-OXOPROLINASE SUBUNIT C"/>
    <property type="match status" value="1"/>
</dbReference>